<name>A0AA39L738_SARSR</name>
<proteinExistence type="predicted"/>
<dbReference type="Gene3D" id="1.10.210.20">
    <property type="match status" value="1"/>
</dbReference>
<dbReference type="Gene3D" id="3.40.50.1820">
    <property type="entry name" value="alpha/beta hydrolase"/>
    <property type="match status" value="1"/>
</dbReference>
<dbReference type="AlphaFoldDB" id="A0AA39L738"/>
<dbReference type="EMBL" id="JAPDFR010000005">
    <property type="protein sequence ID" value="KAK0386552.1"/>
    <property type="molecule type" value="Genomic_DNA"/>
</dbReference>
<reference evidence="2" key="1">
    <citation type="submission" date="2022-10" db="EMBL/GenBank/DDBJ databases">
        <title>Determination and structural analysis of whole genome sequence of Sarocladium strictum F4-1.</title>
        <authorList>
            <person name="Hu L."/>
            <person name="Jiang Y."/>
        </authorList>
    </citation>
    <scope>NUCLEOTIDE SEQUENCE</scope>
    <source>
        <strain evidence="2">F4-1</strain>
    </source>
</reference>
<dbReference type="PANTHER" id="PTHR43798">
    <property type="entry name" value="MONOACYLGLYCEROL LIPASE"/>
    <property type="match status" value="1"/>
</dbReference>
<dbReference type="InterPro" id="IPR029058">
    <property type="entry name" value="AB_hydrolase_fold"/>
</dbReference>
<dbReference type="InterPro" id="IPR050266">
    <property type="entry name" value="AB_hydrolase_sf"/>
</dbReference>
<dbReference type="Pfam" id="PF12697">
    <property type="entry name" value="Abhydrolase_6"/>
    <property type="match status" value="1"/>
</dbReference>
<evidence type="ECO:0000259" key="1">
    <source>
        <dbReference type="Pfam" id="PF12697"/>
    </source>
</evidence>
<evidence type="ECO:0000313" key="2">
    <source>
        <dbReference type="EMBL" id="KAK0386552.1"/>
    </source>
</evidence>
<comment type="caution">
    <text evidence="2">The sequence shown here is derived from an EMBL/GenBank/DDBJ whole genome shotgun (WGS) entry which is preliminary data.</text>
</comment>
<feature type="domain" description="AB hydrolase-1" evidence="1">
    <location>
        <begin position="29"/>
        <end position="263"/>
    </location>
</feature>
<gene>
    <name evidence="2" type="ORF">NLU13_6387</name>
</gene>
<dbReference type="InterPro" id="IPR000073">
    <property type="entry name" value="AB_hydrolase_1"/>
</dbReference>
<sequence>MNQFMPLVKSVNGVDICYDQAGYAEGPPIVLMSGWAHDMRLYDKMIPFLTPNHRIVRFNWRGHAPRRDYTEPFGVEEQVSDALAILEALEVDQFHLVAHSHGGWPALELADQLGGTRVLSLLMIDQIMSPPPPEFAAGLAAMQGKDTWLAARKGLFENWLSGSKHRDVHDHLTYCMGSYGHDMWALSCRVIEKAYGTHGSPMQRMKKIANPPPIRHVFSHPLKSEAYRQLHKEMAAEYPWFSFTDLKGETHFPSLEVPEKVCAEIESLIKVSESS</sequence>
<organism evidence="2 3">
    <name type="scientific">Sarocladium strictum</name>
    <name type="common">Black bundle disease fungus</name>
    <name type="synonym">Acremonium strictum</name>
    <dbReference type="NCBI Taxonomy" id="5046"/>
    <lineage>
        <taxon>Eukaryota</taxon>
        <taxon>Fungi</taxon>
        <taxon>Dikarya</taxon>
        <taxon>Ascomycota</taxon>
        <taxon>Pezizomycotina</taxon>
        <taxon>Sordariomycetes</taxon>
        <taxon>Hypocreomycetidae</taxon>
        <taxon>Hypocreales</taxon>
        <taxon>Sarocladiaceae</taxon>
        <taxon>Sarocladium</taxon>
    </lineage>
</organism>
<protein>
    <recommendedName>
        <fullName evidence="1">AB hydrolase-1 domain-containing protein</fullName>
    </recommendedName>
</protein>
<keyword evidence="3" id="KW-1185">Reference proteome</keyword>
<dbReference type="Proteomes" id="UP001175261">
    <property type="component" value="Unassembled WGS sequence"/>
</dbReference>
<evidence type="ECO:0000313" key="3">
    <source>
        <dbReference type="Proteomes" id="UP001175261"/>
    </source>
</evidence>
<dbReference type="SUPFAM" id="SSF53474">
    <property type="entry name" value="alpha/beta-Hydrolases"/>
    <property type="match status" value="1"/>
</dbReference>
<accession>A0AA39L738</accession>